<reference evidence="2 3" key="1">
    <citation type="submission" date="2016-09" db="EMBL/GenBank/DDBJ databases">
        <title>Complete genome sequencing of Streptomyces lydicus 103 and metabolic pathways analysis of antibiotic biosynthesis.</title>
        <authorList>
            <person name="Jia N."/>
            <person name="Ding M.-Z."/>
            <person name="Gao F."/>
            <person name="Yuan Y.-J."/>
        </authorList>
    </citation>
    <scope>NUCLEOTIDE SEQUENCE [LARGE SCALE GENOMIC DNA]</scope>
    <source>
        <strain evidence="2 3">103</strain>
    </source>
</reference>
<sequence>MAFLIFIATRLQNIVARSSRTRIRALCVQAATSAMRLTGTKSRRSAASDASASPAKSVTFPAATPSITDQRWSPFAVTGHGRTQFGSCFGEQFRYIVEASQ</sequence>
<name>A0A1D7VKB3_9ACTN</name>
<dbReference type="AlphaFoldDB" id="A0A1D7VKB3"/>
<dbReference type="KEGG" id="slc:SL103_13850"/>
<feature type="region of interest" description="Disordered" evidence="1">
    <location>
        <begin position="39"/>
        <end position="65"/>
    </location>
</feature>
<dbReference type="EMBL" id="CP017157">
    <property type="protein sequence ID" value="AOP47196.1"/>
    <property type="molecule type" value="Genomic_DNA"/>
</dbReference>
<evidence type="ECO:0000313" key="3">
    <source>
        <dbReference type="Proteomes" id="UP000094094"/>
    </source>
</evidence>
<keyword evidence="3" id="KW-1185">Reference proteome</keyword>
<evidence type="ECO:0000313" key="2">
    <source>
        <dbReference type="EMBL" id="AOP47196.1"/>
    </source>
</evidence>
<protein>
    <submittedName>
        <fullName evidence="2">Uncharacterized protein</fullName>
    </submittedName>
</protein>
<feature type="compositionally biased region" description="Low complexity" evidence="1">
    <location>
        <begin position="45"/>
        <end position="57"/>
    </location>
</feature>
<accession>A0A1D7VKB3</accession>
<gene>
    <name evidence="2" type="ORF">SL103_13850</name>
</gene>
<evidence type="ECO:0000256" key="1">
    <source>
        <dbReference type="SAM" id="MobiDB-lite"/>
    </source>
</evidence>
<organism evidence="2 3">
    <name type="scientific">Streptomyces lydicus</name>
    <dbReference type="NCBI Taxonomy" id="47763"/>
    <lineage>
        <taxon>Bacteria</taxon>
        <taxon>Bacillati</taxon>
        <taxon>Actinomycetota</taxon>
        <taxon>Actinomycetes</taxon>
        <taxon>Kitasatosporales</taxon>
        <taxon>Streptomycetaceae</taxon>
        <taxon>Streptomyces</taxon>
    </lineage>
</organism>
<proteinExistence type="predicted"/>
<dbReference type="Proteomes" id="UP000094094">
    <property type="component" value="Chromosome"/>
</dbReference>